<organism evidence="1 2">
    <name type="scientific">Lachnospira eligens (strain ATCC 27750 / DSM 3376 / VPI C15-48 / C15-B4)</name>
    <name type="common">Eubacterium eligens</name>
    <dbReference type="NCBI Taxonomy" id="515620"/>
    <lineage>
        <taxon>Bacteria</taxon>
        <taxon>Bacillati</taxon>
        <taxon>Bacillota</taxon>
        <taxon>Clostridia</taxon>
        <taxon>Lachnospirales</taxon>
        <taxon>Lachnospiraceae</taxon>
        <taxon>Lachnospira</taxon>
    </lineage>
</organism>
<name>C4Z290_LACE2</name>
<dbReference type="Proteomes" id="UP000001476">
    <property type="component" value="Chromosome"/>
</dbReference>
<evidence type="ECO:0000313" key="1">
    <source>
        <dbReference type="EMBL" id="ACR71280.1"/>
    </source>
</evidence>
<dbReference type="EMBL" id="CP001104">
    <property type="protein sequence ID" value="ACR71280.1"/>
    <property type="molecule type" value="Genomic_DNA"/>
</dbReference>
<accession>C4Z290</accession>
<dbReference type="KEGG" id="eel:EUBELI_00244"/>
<keyword evidence="2" id="KW-1185">Reference proteome</keyword>
<protein>
    <submittedName>
        <fullName evidence="1">Uncharacterized protein</fullName>
    </submittedName>
</protein>
<dbReference type="RefSeq" id="WP_012738517.1">
    <property type="nucleotide sequence ID" value="NC_012778.1"/>
</dbReference>
<evidence type="ECO:0000313" key="2">
    <source>
        <dbReference type="Proteomes" id="UP000001476"/>
    </source>
</evidence>
<dbReference type="HOGENOM" id="CLU_3183802_0_0_9"/>
<proteinExistence type="predicted"/>
<dbReference type="AlphaFoldDB" id="C4Z290"/>
<reference evidence="1 2" key="1">
    <citation type="journal article" date="2009" name="Proc. Natl. Acad. Sci. U.S.A.">
        <title>Characterizing a model human gut microbiota composed of members of its two dominant bacterial phyla.</title>
        <authorList>
            <person name="Mahowald M.A."/>
            <person name="Rey F.E."/>
            <person name="Seedorf H."/>
            <person name="Turnbaugh P.J."/>
            <person name="Fulton R.S."/>
            <person name="Wollam A."/>
            <person name="Shah N."/>
            <person name="Wang C."/>
            <person name="Magrini V."/>
            <person name="Wilson R.K."/>
            <person name="Cantarel B.L."/>
            <person name="Coutinho P.M."/>
            <person name="Henrissat B."/>
            <person name="Crock L.W."/>
            <person name="Russell A."/>
            <person name="Verberkmoes N.C."/>
            <person name="Hettich R.L."/>
            <person name="Gordon J.I."/>
        </authorList>
    </citation>
    <scope>NUCLEOTIDE SEQUENCE [LARGE SCALE GENOMIC DNA]</scope>
    <source>
        <strain evidence="2">ATCC 27750 / DSM 3376 / VPI C15-48 / C15-B4</strain>
    </source>
</reference>
<dbReference type="eggNOG" id="COG1672">
    <property type="taxonomic scope" value="Bacteria"/>
</dbReference>
<dbReference type="GeneID" id="44154951"/>
<sequence>MGFGSYELKGVWIYNSRPVVLILRWHDFDSYWIKIETYEALKEYTA</sequence>
<gene>
    <name evidence="1" type="ordered locus">EUBELI_00244</name>
</gene>